<name>A0A4S2LHZ4_OPIFE</name>
<evidence type="ECO:0000313" key="1">
    <source>
        <dbReference type="EMBL" id="TGZ60047.1"/>
    </source>
</evidence>
<dbReference type="EMBL" id="SJOL01008626">
    <property type="protein sequence ID" value="TGZ60047.1"/>
    <property type="molecule type" value="Genomic_DNA"/>
</dbReference>
<dbReference type="Proteomes" id="UP000308267">
    <property type="component" value="Unassembled WGS sequence"/>
</dbReference>
<dbReference type="AlphaFoldDB" id="A0A4S2LHZ4"/>
<sequence length="199" mass="23370">MIIPYVLVILVGAVFSRVAGKFKVIVGKYACIPYNFEPFGKHPSLITTEMFINRTRHQNPGSKWTTARRTSLQDDVDPYIVDYIPREKFILVTPFDEEFCQKIINKRFYEEHLKVKDCNLLDKSDTLIDGHILGKYNVTLLEKRKPLAWFEYRDIYIFFLRELNGPEGACDHNGYWARPLFNYQEDESLEFNDEVTATL</sequence>
<protein>
    <submittedName>
        <fullName evidence="1">Uncharacterized protein</fullName>
    </submittedName>
</protein>
<gene>
    <name evidence="1" type="ORF">CRM22_008768</name>
</gene>
<comment type="caution">
    <text evidence="1">The sequence shown here is derived from an EMBL/GenBank/DDBJ whole genome shotgun (WGS) entry which is preliminary data.</text>
</comment>
<keyword evidence="2" id="KW-1185">Reference proteome</keyword>
<proteinExistence type="predicted"/>
<organism evidence="1 2">
    <name type="scientific">Opisthorchis felineus</name>
    <dbReference type="NCBI Taxonomy" id="147828"/>
    <lineage>
        <taxon>Eukaryota</taxon>
        <taxon>Metazoa</taxon>
        <taxon>Spiralia</taxon>
        <taxon>Lophotrochozoa</taxon>
        <taxon>Platyhelminthes</taxon>
        <taxon>Trematoda</taxon>
        <taxon>Digenea</taxon>
        <taxon>Opisthorchiida</taxon>
        <taxon>Opisthorchiata</taxon>
        <taxon>Opisthorchiidae</taxon>
        <taxon>Opisthorchis</taxon>
    </lineage>
</organism>
<evidence type="ECO:0000313" key="2">
    <source>
        <dbReference type="Proteomes" id="UP000308267"/>
    </source>
</evidence>
<dbReference type="OrthoDB" id="6307483at2759"/>
<accession>A0A4S2LHZ4</accession>
<reference evidence="1 2" key="1">
    <citation type="journal article" date="2019" name="BMC Genomics">
        <title>New insights from Opisthorchis felineus genome: update on genomics of the epidemiologically important liver flukes.</title>
        <authorList>
            <person name="Ershov N.I."/>
            <person name="Mordvinov V.A."/>
            <person name="Prokhortchouk E.B."/>
            <person name="Pakharukova M.Y."/>
            <person name="Gunbin K.V."/>
            <person name="Ustyantsev K."/>
            <person name="Genaev M.A."/>
            <person name="Blinov A.G."/>
            <person name="Mazur A."/>
            <person name="Boulygina E."/>
            <person name="Tsygankova S."/>
            <person name="Khrameeva E."/>
            <person name="Chekanov N."/>
            <person name="Fan G."/>
            <person name="Xiao A."/>
            <person name="Zhang H."/>
            <person name="Xu X."/>
            <person name="Yang H."/>
            <person name="Solovyev V."/>
            <person name="Lee S.M."/>
            <person name="Liu X."/>
            <person name="Afonnikov D.A."/>
            <person name="Skryabin K.G."/>
        </authorList>
    </citation>
    <scope>NUCLEOTIDE SEQUENCE [LARGE SCALE GENOMIC DNA]</scope>
    <source>
        <strain evidence="1">AK-0245</strain>
        <tissue evidence="1">Whole organism</tissue>
    </source>
</reference>